<keyword evidence="7" id="KW-0902">Two-component regulatory system</keyword>
<protein>
    <recommendedName>
        <fullName evidence="3">histidine kinase</fullName>
        <ecNumber evidence="3">2.7.13.3</ecNumber>
    </recommendedName>
</protein>
<dbReference type="SMART" id="SM00387">
    <property type="entry name" value="HATPase_c"/>
    <property type="match status" value="1"/>
</dbReference>
<dbReference type="InterPro" id="IPR036097">
    <property type="entry name" value="HisK_dim/P_sf"/>
</dbReference>
<dbReference type="Proteomes" id="UP000606193">
    <property type="component" value="Unassembled WGS sequence"/>
</dbReference>
<dbReference type="SMART" id="SM00304">
    <property type="entry name" value="HAMP"/>
    <property type="match status" value="1"/>
</dbReference>
<dbReference type="InterPro" id="IPR003660">
    <property type="entry name" value="HAMP_dom"/>
</dbReference>
<dbReference type="Gene3D" id="6.10.340.10">
    <property type="match status" value="1"/>
</dbReference>
<dbReference type="InterPro" id="IPR003594">
    <property type="entry name" value="HATPase_dom"/>
</dbReference>
<dbReference type="InterPro" id="IPR003661">
    <property type="entry name" value="HisK_dim/P_dom"/>
</dbReference>
<organism evidence="12 13">
    <name type="scientific">Jutongia huaianensis</name>
    <dbReference type="NCBI Taxonomy" id="2763668"/>
    <lineage>
        <taxon>Bacteria</taxon>
        <taxon>Bacillati</taxon>
        <taxon>Bacillota</taxon>
        <taxon>Clostridia</taxon>
        <taxon>Lachnospirales</taxon>
        <taxon>Lachnospiraceae</taxon>
        <taxon>Jutongia</taxon>
    </lineage>
</organism>
<evidence type="ECO:0000259" key="11">
    <source>
        <dbReference type="PROSITE" id="PS50885"/>
    </source>
</evidence>
<reference evidence="12 13" key="1">
    <citation type="submission" date="2020-08" db="EMBL/GenBank/DDBJ databases">
        <title>Genome public.</title>
        <authorList>
            <person name="Liu C."/>
            <person name="Sun Q."/>
        </authorList>
    </citation>
    <scope>NUCLEOTIDE SEQUENCE [LARGE SCALE GENOMIC DNA]</scope>
    <source>
        <strain evidence="12 13">NSJ-37</strain>
    </source>
</reference>
<keyword evidence="9" id="KW-0812">Transmembrane</keyword>
<dbReference type="CDD" id="cd06225">
    <property type="entry name" value="HAMP"/>
    <property type="match status" value="1"/>
</dbReference>
<comment type="subcellular location">
    <subcellularLocation>
        <location evidence="2">Membrane</location>
    </subcellularLocation>
</comment>
<keyword evidence="9" id="KW-1133">Transmembrane helix</keyword>
<dbReference type="Pfam" id="PF02518">
    <property type="entry name" value="HATPase_c"/>
    <property type="match status" value="1"/>
</dbReference>
<comment type="catalytic activity">
    <reaction evidence="1">
        <text>ATP + protein L-histidine = ADP + protein N-phospho-L-histidine.</text>
        <dbReference type="EC" id="2.7.13.3"/>
    </reaction>
</comment>
<dbReference type="InterPro" id="IPR036890">
    <property type="entry name" value="HATPase_C_sf"/>
</dbReference>
<sequence>MQSIKTKLIVVLCSILALTILGCWLANQLFLPMYYQHSKISTLSDSFRKIDNIVKNDNAFQKGAGQNGLSEKSINTLDSLTENGSMNTYLFRISDYFGILQYTFCYPSADSLSNIQKENVRDKTMDYVVGLVNGYVERDGRELIKGNTSYQVFKSYDERIGSYYLELFGRIDSGDFVYMSTNYQSMKESVAVSNRFLAYIGVIAVLISGILLFMIGNNFTKPIVYLTDIATRMSQLDFEAKYPVNTEDEIGKLGNSINLLSERLEETISELKSANNELQKDIENKIQIDEMRKDFLSNVSHELKTPIALIQGYAEGLHDNINDDSESREFYCDVIIDEANKMNKMVKKLLTLNQIEFGKNQITFERFDIVQVVRSVIQSATLLAEQKGAEIYMEETEPVYVWADEYMVEEIVTNYISNAINHVDGEKRIRVTLEMRENVVRVRVFNTGNQIPEDELDKIWIKFYKVDKARTRAYGGSGIGLSIVKAIVDSMNQQCGVRNCQNGVEFWFDLDRKS</sequence>
<comment type="caution">
    <text evidence="12">The sequence shown here is derived from an EMBL/GenBank/DDBJ whole genome shotgun (WGS) entry which is preliminary data.</text>
</comment>
<feature type="domain" description="Histidine kinase" evidence="10">
    <location>
        <begin position="298"/>
        <end position="514"/>
    </location>
</feature>
<proteinExistence type="predicted"/>
<feature type="coiled-coil region" evidence="8">
    <location>
        <begin position="257"/>
        <end position="288"/>
    </location>
</feature>
<evidence type="ECO:0000259" key="10">
    <source>
        <dbReference type="PROSITE" id="PS50109"/>
    </source>
</evidence>
<evidence type="ECO:0000256" key="2">
    <source>
        <dbReference type="ARBA" id="ARBA00004370"/>
    </source>
</evidence>
<dbReference type="Pfam" id="PF00512">
    <property type="entry name" value="HisKA"/>
    <property type="match status" value="1"/>
</dbReference>
<feature type="transmembrane region" description="Helical" evidence="9">
    <location>
        <begin position="196"/>
        <end position="215"/>
    </location>
</feature>
<dbReference type="EC" id="2.7.13.3" evidence="3"/>
<evidence type="ECO:0000313" key="12">
    <source>
        <dbReference type="EMBL" id="MBC8563443.1"/>
    </source>
</evidence>
<dbReference type="RefSeq" id="WP_118689555.1">
    <property type="nucleotide sequence ID" value="NZ_JACRSX010000022.1"/>
</dbReference>
<evidence type="ECO:0000256" key="3">
    <source>
        <dbReference type="ARBA" id="ARBA00012438"/>
    </source>
</evidence>
<dbReference type="PANTHER" id="PTHR45453">
    <property type="entry name" value="PHOSPHATE REGULON SENSOR PROTEIN PHOR"/>
    <property type="match status" value="1"/>
</dbReference>
<keyword evidence="4" id="KW-0597">Phosphoprotein</keyword>
<dbReference type="Gene3D" id="3.30.565.10">
    <property type="entry name" value="Histidine kinase-like ATPase, C-terminal domain"/>
    <property type="match status" value="1"/>
</dbReference>
<accession>A0ABR7N4B6</accession>
<keyword evidence="6" id="KW-0418">Kinase</keyword>
<dbReference type="SMART" id="SM00388">
    <property type="entry name" value="HisKA"/>
    <property type="match status" value="1"/>
</dbReference>
<dbReference type="Pfam" id="PF00672">
    <property type="entry name" value="HAMP"/>
    <property type="match status" value="1"/>
</dbReference>
<keyword evidence="8" id="KW-0175">Coiled coil</keyword>
<dbReference type="PROSITE" id="PS51257">
    <property type="entry name" value="PROKAR_LIPOPROTEIN"/>
    <property type="match status" value="1"/>
</dbReference>
<feature type="domain" description="HAMP" evidence="11">
    <location>
        <begin position="217"/>
        <end position="269"/>
    </location>
</feature>
<keyword evidence="5" id="KW-0808">Transferase</keyword>
<evidence type="ECO:0000256" key="8">
    <source>
        <dbReference type="SAM" id="Coils"/>
    </source>
</evidence>
<evidence type="ECO:0000256" key="5">
    <source>
        <dbReference type="ARBA" id="ARBA00022679"/>
    </source>
</evidence>
<evidence type="ECO:0000256" key="7">
    <source>
        <dbReference type="ARBA" id="ARBA00023012"/>
    </source>
</evidence>
<dbReference type="InterPro" id="IPR005467">
    <property type="entry name" value="His_kinase_dom"/>
</dbReference>
<dbReference type="PROSITE" id="PS50885">
    <property type="entry name" value="HAMP"/>
    <property type="match status" value="1"/>
</dbReference>
<evidence type="ECO:0000256" key="9">
    <source>
        <dbReference type="SAM" id="Phobius"/>
    </source>
</evidence>
<keyword evidence="9" id="KW-0472">Membrane</keyword>
<gene>
    <name evidence="12" type="ORF">H8704_12560</name>
</gene>
<dbReference type="SUPFAM" id="SSF55874">
    <property type="entry name" value="ATPase domain of HSP90 chaperone/DNA topoisomerase II/histidine kinase"/>
    <property type="match status" value="1"/>
</dbReference>
<dbReference type="EMBL" id="JACRSX010000022">
    <property type="protein sequence ID" value="MBC8563443.1"/>
    <property type="molecule type" value="Genomic_DNA"/>
</dbReference>
<evidence type="ECO:0000256" key="6">
    <source>
        <dbReference type="ARBA" id="ARBA00022777"/>
    </source>
</evidence>
<dbReference type="CDD" id="cd00082">
    <property type="entry name" value="HisKA"/>
    <property type="match status" value="1"/>
</dbReference>
<keyword evidence="13" id="KW-1185">Reference proteome</keyword>
<evidence type="ECO:0000256" key="1">
    <source>
        <dbReference type="ARBA" id="ARBA00000085"/>
    </source>
</evidence>
<dbReference type="PROSITE" id="PS50109">
    <property type="entry name" value="HIS_KIN"/>
    <property type="match status" value="1"/>
</dbReference>
<dbReference type="InterPro" id="IPR050351">
    <property type="entry name" value="BphY/WalK/GraS-like"/>
</dbReference>
<dbReference type="PANTHER" id="PTHR45453:SF3">
    <property type="entry name" value="HISTIDINE KINASE"/>
    <property type="match status" value="1"/>
</dbReference>
<dbReference type="SUPFAM" id="SSF47384">
    <property type="entry name" value="Homodimeric domain of signal transducing histidine kinase"/>
    <property type="match status" value="1"/>
</dbReference>
<dbReference type="SUPFAM" id="SSF158472">
    <property type="entry name" value="HAMP domain-like"/>
    <property type="match status" value="1"/>
</dbReference>
<evidence type="ECO:0000256" key="4">
    <source>
        <dbReference type="ARBA" id="ARBA00022553"/>
    </source>
</evidence>
<dbReference type="Gene3D" id="1.10.287.130">
    <property type="match status" value="1"/>
</dbReference>
<evidence type="ECO:0000313" key="13">
    <source>
        <dbReference type="Proteomes" id="UP000606193"/>
    </source>
</evidence>
<name>A0ABR7N4B6_9FIRM</name>